<accession>A0A6J6T4Y2</accession>
<evidence type="ECO:0000313" key="5">
    <source>
        <dbReference type="EMBL" id="CAB4742048.1"/>
    </source>
</evidence>
<dbReference type="SUPFAM" id="SSF48600">
    <property type="entry name" value="Chorismate mutase II"/>
    <property type="match status" value="1"/>
</dbReference>
<dbReference type="PROSITE" id="PS51168">
    <property type="entry name" value="CHORISMATE_MUT_2"/>
    <property type="match status" value="1"/>
</dbReference>
<dbReference type="AlphaFoldDB" id="A0A6J6T4Y2"/>
<evidence type="ECO:0000256" key="2">
    <source>
        <dbReference type="ARBA" id="ARBA00023315"/>
    </source>
</evidence>
<dbReference type="SMART" id="SM00830">
    <property type="entry name" value="CM_2"/>
    <property type="match status" value="1"/>
</dbReference>
<gene>
    <name evidence="5" type="ORF">UFOPK2761_01353</name>
</gene>
<dbReference type="Pfam" id="PF01817">
    <property type="entry name" value="CM_2"/>
    <property type="match status" value="1"/>
</dbReference>
<dbReference type="Gene3D" id="1.20.59.10">
    <property type="entry name" value="Chorismate mutase"/>
    <property type="match status" value="1"/>
</dbReference>
<keyword evidence="2" id="KW-0012">Acyltransferase</keyword>
<proteinExistence type="predicted"/>
<evidence type="ECO:0000259" key="3">
    <source>
        <dbReference type="PROSITE" id="PS51168"/>
    </source>
</evidence>
<dbReference type="InterPro" id="IPR016181">
    <property type="entry name" value="Acyl_CoA_acyltransferase"/>
</dbReference>
<dbReference type="CDD" id="cd04301">
    <property type="entry name" value="NAT_SF"/>
    <property type="match status" value="1"/>
</dbReference>
<feature type="domain" description="N-acetyltransferase" evidence="4">
    <location>
        <begin position="21"/>
        <end position="173"/>
    </location>
</feature>
<dbReference type="GO" id="GO:0046417">
    <property type="term" value="P:chorismate metabolic process"/>
    <property type="evidence" value="ECO:0007669"/>
    <property type="project" value="InterPro"/>
</dbReference>
<organism evidence="5">
    <name type="scientific">freshwater metagenome</name>
    <dbReference type="NCBI Taxonomy" id="449393"/>
    <lineage>
        <taxon>unclassified sequences</taxon>
        <taxon>metagenomes</taxon>
        <taxon>ecological metagenomes</taxon>
    </lineage>
</organism>
<protein>
    <submittedName>
        <fullName evidence="5">Unannotated protein</fullName>
    </submittedName>
</protein>
<dbReference type="InterPro" id="IPR000182">
    <property type="entry name" value="GNAT_dom"/>
</dbReference>
<evidence type="ECO:0000259" key="4">
    <source>
        <dbReference type="PROSITE" id="PS51186"/>
    </source>
</evidence>
<reference evidence="5" key="1">
    <citation type="submission" date="2020-05" db="EMBL/GenBank/DDBJ databases">
        <authorList>
            <person name="Chiriac C."/>
            <person name="Salcher M."/>
            <person name="Ghai R."/>
            <person name="Kavagutti S V."/>
        </authorList>
    </citation>
    <scope>NUCLEOTIDE SEQUENCE</scope>
</reference>
<keyword evidence="1" id="KW-0808">Transferase</keyword>
<dbReference type="InterPro" id="IPR002701">
    <property type="entry name" value="CM_II_prokaryot"/>
</dbReference>
<name>A0A6J6T4Y2_9ZZZZ</name>
<dbReference type="Gene3D" id="3.40.630.30">
    <property type="match status" value="1"/>
</dbReference>
<dbReference type="EMBL" id="CAEZYQ010000009">
    <property type="protein sequence ID" value="CAB4742048.1"/>
    <property type="molecule type" value="Genomic_DNA"/>
</dbReference>
<dbReference type="GO" id="GO:0004106">
    <property type="term" value="F:chorismate mutase activity"/>
    <property type="evidence" value="ECO:0007669"/>
    <property type="project" value="InterPro"/>
</dbReference>
<feature type="domain" description="Chorismate mutase" evidence="3">
    <location>
        <begin position="162"/>
        <end position="247"/>
    </location>
</feature>
<dbReference type="PANTHER" id="PTHR43877:SF1">
    <property type="entry name" value="ACETYLTRANSFERASE"/>
    <property type="match status" value="1"/>
</dbReference>
<sequence length="247" mass="26965">MTPTEPSAEGAGLPATGQPVLVLRPAEAEDADALALIHVLARRAAPMPEPVHDEDDVRRWLRSRIATDETWVAEVDGLPVGYARWTPGWLDDLYVQPARQGGGVGAALLELVQARQPDGFCLWVFESNTPARGFYARHGLLELERTDGSANEERAPDVRLVWPGAEPLACLRSLVDEVDAQLGDLLARRAALTRAIQPFKTSSERDPAREREVAEHLATRAPALGLERLERIAHVVISESLDAARDG</sequence>
<evidence type="ECO:0000256" key="1">
    <source>
        <dbReference type="ARBA" id="ARBA00022679"/>
    </source>
</evidence>
<dbReference type="InterPro" id="IPR050832">
    <property type="entry name" value="Bact_Acetyltransf"/>
</dbReference>
<dbReference type="Pfam" id="PF13508">
    <property type="entry name" value="Acetyltransf_7"/>
    <property type="match status" value="1"/>
</dbReference>
<dbReference type="PANTHER" id="PTHR43877">
    <property type="entry name" value="AMINOALKYLPHOSPHONATE N-ACETYLTRANSFERASE-RELATED-RELATED"/>
    <property type="match status" value="1"/>
</dbReference>
<dbReference type="InterPro" id="IPR036979">
    <property type="entry name" value="CM_dom_sf"/>
</dbReference>
<dbReference type="GO" id="GO:0016747">
    <property type="term" value="F:acyltransferase activity, transferring groups other than amino-acyl groups"/>
    <property type="evidence" value="ECO:0007669"/>
    <property type="project" value="InterPro"/>
</dbReference>
<dbReference type="PROSITE" id="PS51186">
    <property type="entry name" value="GNAT"/>
    <property type="match status" value="1"/>
</dbReference>
<dbReference type="SUPFAM" id="SSF55729">
    <property type="entry name" value="Acyl-CoA N-acyltransferases (Nat)"/>
    <property type="match status" value="1"/>
</dbReference>
<dbReference type="InterPro" id="IPR036263">
    <property type="entry name" value="Chorismate_II_sf"/>
</dbReference>